<dbReference type="GeneID" id="54289382"/>
<keyword evidence="3" id="KW-1133">Transmembrane helix</keyword>
<evidence type="ECO:0000313" key="4">
    <source>
        <dbReference type="EMBL" id="KAF2016077.1"/>
    </source>
</evidence>
<feature type="transmembrane region" description="Helical" evidence="3">
    <location>
        <begin position="569"/>
        <end position="592"/>
    </location>
</feature>
<evidence type="ECO:0000256" key="3">
    <source>
        <dbReference type="SAM" id="Phobius"/>
    </source>
</evidence>
<feature type="coiled-coil region" evidence="1">
    <location>
        <begin position="26"/>
        <end position="53"/>
    </location>
</feature>
<keyword evidence="1" id="KW-0175">Coiled coil</keyword>
<dbReference type="Proteomes" id="UP000799778">
    <property type="component" value="Unassembled WGS sequence"/>
</dbReference>
<sequence length="630" mass="72496">MAQCTSINSVNRSKSWNTAFFTRQNYEFFNRDVQDLKDVNADAEDDLQLFIRDFESSVPSCQQRDIRAFCLENEVLPCAEHNVASTREWGQAWLDDREELTEFSRTYEERLSANELLYFMRQPRFGSPNLPNADRRLIYIADLKPSFVRALADTVPTNETKPLRDAIWKHLTLQTVIDVKIPPTSFPRWNLEFQMPYLALIRRPSSHKNHKALTINKKPIRNFISLNFLDLPQPDDGEIGSFGIYEAQISVLLCGADNYRYTGYAFVDTEFRDRDEESEDDEPEETGGTNDEVDIDTLLEDPIISDCEIENTVDANKPTWPPREYFLTIMGTRMQQVLRHWQDVVHIVEVGVHTSTNLEINRTLSDDSACNQLDRVGKEIMWVAKAFAVLEHLRSRLAITTEAWACFTSPNGNIHYFSDMTSQEIGTRIDSISACFKDLEMLIRKLDQLLRDCEAMSKSLDVRMKLETIRLNLQSNLLNLQSNELNQASHALNTQTIALNHDTNQVALETKKVAFESHKLAFQSLKVASESHEVARLGFSMNQFFLPTGIVAALFGTQQEIFYFKRTPMTFLVCAASMTFLMWVLAIGIFMVGRSEWFKHASLKVKQVFIHRQNTDEPSLQDMTDNERNV</sequence>
<evidence type="ECO:0000256" key="2">
    <source>
        <dbReference type="SAM" id="MobiDB-lite"/>
    </source>
</evidence>
<evidence type="ECO:0000313" key="5">
    <source>
        <dbReference type="Proteomes" id="UP000799778"/>
    </source>
</evidence>
<gene>
    <name evidence="4" type="ORF">BU24DRAFT_462277</name>
</gene>
<keyword evidence="5" id="KW-1185">Reference proteome</keyword>
<feature type="compositionally biased region" description="Acidic residues" evidence="2">
    <location>
        <begin position="276"/>
        <end position="295"/>
    </location>
</feature>
<evidence type="ECO:0008006" key="6">
    <source>
        <dbReference type="Google" id="ProtNLM"/>
    </source>
</evidence>
<protein>
    <recommendedName>
        <fullName evidence="6">Cora-domain-containing protein</fullName>
    </recommendedName>
</protein>
<evidence type="ECO:0000256" key="1">
    <source>
        <dbReference type="SAM" id="Coils"/>
    </source>
</evidence>
<name>A0A6A5XTD0_9PLEO</name>
<dbReference type="RefSeq" id="XP_033384416.1">
    <property type="nucleotide sequence ID" value="XM_033531985.1"/>
</dbReference>
<dbReference type="AlphaFoldDB" id="A0A6A5XTD0"/>
<accession>A0A6A5XTD0</accession>
<keyword evidence="3" id="KW-0472">Membrane</keyword>
<proteinExistence type="predicted"/>
<dbReference type="OrthoDB" id="5428055at2759"/>
<feature type="region of interest" description="Disordered" evidence="2">
    <location>
        <begin position="272"/>
        <end position="295"/>
    </location>
</feature>
<dbReference type="EMBL" id="ML978069">
    <property type="protein sequence ID" value="KAF2016077.1"/>
    <property type="molecule type" value="Genomic_DNA"/>
</dbReference>
<reference evidence="4" key="1">
    <citation type="journal article" date="2020" name="Stud. Mycol.">
        <title>101 Dothideomycetes genomes: a test case for predicting lifestyles and emergence of pathogens.</title>
        <authorList>
            <person name="Haridas S."/>
            <person name="Albert R."/>
            <person name="Binder M."/>
            <person name="Bloem J."/>
            <person name="Labutti K."/>
            <person name="Salamov A."/>
            <person name="Andreopoulos B."/>
            <person name="Baker S."/>
            <person name="Barry K."/>
            <person name="Bills G."/>
            <person name="Bluhm B."/>
            <person name="Cannon C."/>
            <person name="Castanera R."/>
            <person name="Culley D."/>
            <person name="Daum C."/>
            <person name="Ezra D."/>
            <person name="Gonzalez J."/>
            <person name="Henrissat B."/>
            <person name="Kuo A."/>
            <person name="Liang C."/>
            <person name="Lipzen A."/>
            <person name="Lutzoni F."/>
            <person name="Magnuson J."/>
            <person name="Mondo S."/>
            <person name="Nolan M."/>
            <person name="Ohm R."/>
            <person name="Pangilinan J."/>
            <person name="Park H.-J."/>
            <person name="Ramirez L."/>
            <person name="Alfaro M."/>
            <person name="Sun H."/>
            <person name="Tritt A."/>
            <person name="Yoshinaga Y."/>
            <person name="Zwiers L.-H."/>
            <person name="Turgeon B."/>
            <person name="Goodwin S."/>
            <person name="Spatafora J."/>
            <person name="Crous P."/>
            <person name="Grigoriev I."/>
        </authorList>
    </citation>
    <scope>NUCLEOTIDE SEQUENCE</scope>
    <source>
        <strain evidence="4">CBS 175.79</strain>
    </source>
</reference>
<organism evidence="4 5">
    <name type="scientific">Aaosphaeria arxii CBS 175.79</name>
    <dbReference type="NCBI Taxonomy" id="1450172"/>
    <lineage>
        <taxon>Eukaryota</taxon>
        <taxon>Fungi</taxon>
        <taxon>Dikarya</taxon>
        <taxon>Ascomycota</taxon>
        <taxon>Pezizomycotina</taxon>
        <taxon>Dothideomycetes</taxon>
        <taxon>Pleosporomycetidae</taxon>
        <taxon>Pleosporales</taxon>
        <taxon>Pleosporales incertae sedis</taxon>
        <taxon>Aaosphaeria</taxon>
    </lineage>
</organism>
<keyword evidence="3" id="KW-0812">Transmembrane</keyword>